<evidence type="ECO:0000259" key="8">
    <source>
        <dbReference type="PROSITE" id="PS50850"/>
    </source>
</evidence>
<name>A0A0R2FT53_9LACO</name>
<dbReference type="AlphaFoldDB" id="A0A0R2FT53"/>
<evidence type="ECO:0000313" key="9">
    <source>
        <dbReference type="EMBL" id="KRN29170.1"/>
    </source>
</evidence>
<feature type="transmembrane region" description="Helical" evidence="7">
    <location>
        <begin position="309"/>
        <end position="329"/>
    </location>
</feature>
<dbReference type="InterPro" id="IPR036259">
    <property type="entry name" value="MFS_trans_sf"/>
</dbReference>
<comment type="subcellular location">
    <subcellularLocation>
        <location evidence="1">Cell membrane</location>
        <topology evidence="1">Multi-pass membrane protein</topology>
    </subcellularLocation>
</comment>
<gene>
    <name evidence="9" type="ORF">IV38_GL000048</name>
    <name evidence="10" type="ORF">IV40_GL001470</name>
</gene>
<keyword evidence="6 7" id="KW-0472">Membrane</keyword>
<dbReference type="Proteomes" id="UP000051645">
    <property type="component" value="Unassembled WGS sequence"/>
</dbReference>
<evidence type="ECO:0000256" key="1">
    <source>
        <dbReference type="ARBA" id="ARBA00004651"/>
    </source>
</evidence>
<dbReference type="Pfam" id="PF07690">
    <property type="entry name" value="MFS_1"/>
    <property type="match status" value="1"/>
</dbReference>
<comment type="caution">
    <text evidence="10">The sequence shown here is derived from an EMBL/GenBank/DDBJ whole genome shotgun (WGS) entry which is preliminary data.</text>
</comment>
<sequence>MSFTATLNQTLMVTALPQMVSAMHVGLNLAQWLTTGYVLVLGIMTPVSALLYEKFNNRPLFMGLTFIFTCGSLLGALSTSFWVILAARLIQAAAGGIIVTLTQILLMSIYPLEQRGSIMGYVGLTISAAPAIGPTLSGIIINYLDWHALFSLTLPITILILIAAWFIMPNYSTPQSVHIDLISLFESLVGLGLLLASFSFISTSPLIGVILFVTGALITWLFVKRQFHLQMPFLNLRLLGNHSFRAMTLFIMLVFGIMMGTETLLPLFTENVLHISALNAGLMMLPGAALTAICAPFVGRLYDRYGIRWLVISGIGIVLLSCFPFFFFSDRTGSLWITLCYAVRMFGISLLVTPATTEAFKSVSPQNLNHATALNNSLRQISGSFFNTIMIMVASLPASFVTGFHLAIGVTFILALLLLLIEFYYQERSVHA</sequence>
<feature type="transmembrane region" description="Helical" evidence="7">
    <location>
        <begin position="244"/>
        <end position="268"/>
    </location>
</feature>
<feature type="transmembrane region" description="Helical" evidence="7">
    <location>
        <begin position="179"/>
        <end position="200"/>
    </location>
</feature>
<evidence type="ECO:0000313" key="12">
    <source>
        <dbReference type="Proteomes" id="UP000051751"/>
    </source>
</evidence>
<dbReference type="PANTHER" id="PTHR42718">
    <property type="entry name" value="MAJOR FACILITATOR SUPERFAMILY MULTIDRUG TRANSPORTER MFSC"/>
    <property type="match status" value="1"/>
</dbReference>
<evidence type="ECO:0000256" key="4">
    <source>
        <dbReference type="ARBA" id="ARBA00022692"/>
    </source>
</evidence>
<keyword evidence="5 7" id="KW-1133">Transmembrane helix</keyword>
<feature type="transmembrane region" description="Helical" evidence="7">
    <location>
        <begin position="280"/>
        <end position="302"/>
    </location>
</feature>
<evidence type="ECO:0000256" key="6">
    <source>
        <dbReference type="ARBA" id="ARBA00023136"/>
    </source>
</evidence>
<dbReference type="InterPro" id="IPR011701">
    <property type="entry name" value="MFS"/>
</dbReference>
<feature type="transmembrane region" description="Helical" evidence="7">
    <location>
        <begin position="90"/>
        <end position="109"/>
    </location>
</feature>
<dbReference type="PRINTS" id="PR01036">
    <property type="entry name" value="TCRTETB"/>
</dbReference>
<feature type="transmembrane region" description="Helical" evidence="7">
    <location>
        <begin position="121"/>
        <end position="141"/>
    </location>
</feature>
<dbReference type="Proteomes" id="UP000051751">
    <property type="component" value="Unassembled WGS sequence"/>
</dbReference>
<feature type="transmembrane region" description="Helical" evidence="7">
    <location>
        <begin position="335"/>
        <end position="360"/>
    </location>
</feature>
<dbReference type="PROSITE" id="PS50850">
    <property type="entry name" value="MFS"/>
    <property type="match status" value="1"/>
</dbReference>
<dbReference type="STRING" id="81857.IV38_GL000048"/>
<dbReference type="GO" id="GO:0022857">
    <property type="term" value="F:transmembrane transporter activity"/>
    <property type="evidence" value="ECO:0007669"/>
    <property type="project" value="InterPro"/>
</dbReference>
<dbReference type="NCBIfam" id="TIGR00711">
    <property type="entry name" value="efflux_EmrB"/>
    <property type="match status" value="1"/>
</dbReference>
<feature type="domain" description="Major facilitator superfamily (MFS) profile" evidence="8">
    <location>
        <begin position="1"/>
        <end position="430"/>
    </location>
</feature>
<keyword evidence="2" id="KW-0813">Transport</keyword>
<evidence type="ECO:0000256" key="3">
    <source>
        <dbReference type="ARBA" id="ARBA00022475"/>
    </source>
</evidence>
<feature type="transmembrane region" description="Helical" evidence="7">
    <location>
        <begin position="381"/>
        <end position="400"/>
    </location>
</feature>
<dbReference type="InterPro" id="IPR020846">
    <property type="entry name" value="MFS_dom"/>
</dbReference>
<evidence type="ECO:0000256" key="2">
    <source>
        <dbReference type="ARBA" id="ARBA00022448"/>
    </source>
</evidence>
<evidence type="ECO:0000313" key="10">
    <source>
        <dbReference type="EMBL" id="KRN31472.1"/>
    </source>
</evidence>
<keyword evidence="3" id="KW-1003">Cell membrane</keyword>
<dbReference type="Gene3D" id="1.20.1250.20">
    <property type="entry name" value="MFS general substrate transporter like domains"/>
    <property type="match status" value="1"/>
</dbReference>
<dbReference type="PANTHER" id="PTHR42718:SF24">
    <property type="entry name" value="MAJOR FACILITATOR SUPERFAMILY (MFS) PROFILE DOMAIN-CONTAINING PROTEIN"/>
    <property type="match status" value="1"/>
</dbReference>
<feature type="transmembrane region" description="Helical" evidence="7">
    <location>
        <begin position="406"/>
        <end position="425"/>
    </location>
</feature>
<feature type="transmembrane region" description="Helical" evidence="7">
    <location>
        <begin position="147"/>
        <end position="167"/>
    </location>
</feature>
<keyword evidence="11" id="KW-1185">Reference proteome</keyword>
<dbReference type="EMBL" id="JQAZ01000004">
    <property type="protein sequence ID" value="KRN31472.1"/>
    <property type="molecule type" value="Genomic_DNA"/>
</dbReference>
<evidence type="ECO:0000313" key="11">
    <source>
        <dbReference type="Proteomes" id="UP000051645"/>
    </source>
</evidence>
<keyword evidence="4 7" id="KW-0812">Transmembrane</keyword>
<feature type="transmembrane region" description="Helical" evidence="7">
    <location>
        <begin position="32"/>
        <end position="52"/>
    </location>
</feature>
<accession>A0A0R2FT53</accession>
<dbReference type="SUPFAM" id="SSF103473">
    <property type="entry name" value="MFS general substrate transporter"/>
    <property type="match status" value="1"/>
</dbReference>
<proteinExistence type="predicted"/>
<organism evidence="10 11">
    <name type="scientific">Lactobacillus selangorensis</name>
    <dbReference type="NCBI Taxonomy" id="81857"/>
    <lineage>
        <taxon>Bacteria</taxon>
        <taxon>Bacillati</taxon>
        <taxon>Bacillota</taxon>
        <taxon>Bacilli</taxon>
        <taxon>Lactobacillales</taxon>
        <taxon>Lactobacillaceae</taxon>
        <taxon>Lactobacillus</taxon>
    </lineage>
</organism>
<evidence type="ECO:0000256" key="7">
    <source>
        <dbReference type="SAM" id="Phobius"/>
    </source>
</evidence>
<protein>
    <recommendedName>
        <fullName evidence="8">Major facilitator superfamily (MFS) profile domain-containing protein</fullName>
    </recommendedName>
</protein>
<feature type="transmembrane region" description="Helical" evidence="7">
    <location>
        <begin position="64"/>
        <end position="84"/>
    </location>
</feature>
<reference evidence="11 12" key="1">
    <citation type="journal article" date="2015" name="Genome Announc.">
        <title>Expanding the biotechnology potential of lactobacilli through comparative genomics of 213 strains and associated genera.</title>
        <authorList>
            <person name="Sun Z."/>
            <person name="Harris H.M."/>
            <person name="McCann A."/>
            <person name="Guo C."/>
            <person name="Argimon S."/>
            <person name="Zhang W."/>
            <person name="Yang X."/>
            <person name="Jeffery I.B."/>
            <person name="Cooney J.C."/>
            <person name="Kagawa T.F."/>
            <person name="Liu W."/>
            <person name="Song Y."/>
            <person name="Salvetti E."/>
            <person name="Wrobel A."/>
            <person name="Rasinkangas P."/>
            <person name="Parkhill J."/>
            <person name="Rea M.C."/>
            <person name="O'Sullivan O."/>
            <person name="Ritari J."/>
            <person name="Douillard F.P."/>
            <person name="Paul Ross R."/>
            <person name="Yang R."/>
            <person name="Briner A.E."/>
            <person name="Felis G.E."/>
            <person name="de Vos W.M."/>
            <person name="Barrangou R."/>
            <person name="Klaenhammer T.R."/>
            <person name="Caufield P.W."/>
            <person name="Cui Y."/>
            <person name="Zhang H."/>
            <person name="O'Toole P.W."/>
        </authorList>
    </citation>
    <scope>NUCLEOTIDE SEQUENCE [LARGE SCALE GENOMIC DNA]</scope>
    <source>
        <strain evidence="9 12">ATCC BAA-66</strain>
        <strain evidence="10 11">DSM 13344</strain>
    </source>
</reference>
<feature type="transmembrane region" description="Helical" evidence="7">
    <location>
        <begin position="206"/>
        <end position="223"/>
    </location>
</feature>
<evidence type="ECO:0000256" key="5">
    <source>
        <dbReference type="ARBA" id="ARBA00022989"/>
    </source>
</evidence>
<dbReference type="InterPro" id="IPR004638">
    <property type="entry name" value="EmrB-like"/>
</dbReference>
<dbReference type="EMBL" id="JQAT01000001">
    <property type="protein sequence ID" value="KRN29170.1"/>
    <property type="molecule type" value="Genomic_DNA"/>
</dbReference>
<dbReference type="GO" id="GO:0005886">
    <property type="term" value="C:plasma membrane"/>
    <property type="evidence" value="ECO:0007669"/>
    <property type="project" value="UniProtKB-SubCell"/>
</dbReference>
<dbReference type="PATRIC" id="fig|81857.3.peg.45"/>
<dbReference type="Gene3D" id="1.20.1720.10">
    <property type="entry name" value="Multidrug resistance protein D"/>
    <property type="match status" value="1"/>
</dbReference>